<name>A0A381U7U7_9ZZZZ</name>
<proteinExistence type="predicted"/>
<dbReference type="AlphaFoldDB" id="A0A381U7U7"/>
<dbReference type="EMBL" id="UINC01005904">
    <property type="protein sequence ID" value="SVA24296.1"/>
    <property type="molecule type" value="Genomic_DNA"/>
</dbReference>
<accession>A0A381U7U7</accession>
<organism evidence="1">
    <name type="scientific">marine metagenome</name>
    <dbReference type="NCBI Taxonomy" id="408172"/>
    <lineage>
        <taxon>unclassified sequences</taxon>
        <taxon>metagenomes</taxon>
        <taxon>ecological metagenomes</taxon>
    </lineage>
</organism>
<protein>
    <recommendedName>
        <fullName evidence="2">NTP pyrophosphohydrolase MazG putative catalytic core domain-containing protein</fullName>
    </recommendedName>
</protein>
<dbReference type="CDD" id="cd11542">
    <property type="entry name" value="NTP-PPase_u5"/>
    <property type="match status" value="1"/>
</dbReference>
<evidence type="ECO:0008006" key="2">
    <source>
        <dbReference type="Google" id="ProtNLM"/>
    </source>
</evidence>
<reference evidence="1" key="1">
    <citation type="submission" date="2018-05" db="EMBL/GenBank/DDBJ databases">
        <authorList>
            <person name="Lanie J.A."/>
            <person name="Ng W.-L."/>
            <person name="Kazmierczak K.M."/>
            <person name="Andrzejewski T.M."/>
            <person name="Davidsen T.M."/>
            <person name="Wayne K.J."/>
            <person name="Tettelin H."/>
            <person name="Glass J.I."/>
            <person name="Rusch D."/>
            <person name="Podicherti R."/>
            <person name="Tsui H.-C.T."/>
            <person name="Winkler M.E."/>
        </authorList>
    </citation>
    <scope>NUCLEOTIDE SEQUENCE</scope>
</reference>
<sequence length="114" mass="12997">MSMTIKTLIEESNQTAKAKGWWEDPDRNIGEILALIHSEVSEALEVYRVKGKDFLHENWFDEKGKPEGFSVELADVIIRIADLCGEFGLDLENALTTKLSYNKSRPYRHGNKKA</sequence>
<dbReference type="Gene3D" id="1.10.287.1080">
    <property type="entry name" value="MazG-like"/>
    <property type="match status" value="1"/>
</dbReference>
<gene>
    <name evidence="1" type="ORF">METZ01_LOCUS77150</name>
</gene>
<evidence type="ECO:0000313" key="1">
    <source>
        <dbReference type="EMBL" id="SVA24296.1"/>
    </source>
</evidence>
<dbReference type="SUPFAM" id="SSF101386">
    <property type="entry name" value="all-alpha NTP pyrophosphatases"/>
    <property type="match status" value="1"/>
</dbReference>